<dbReference type="PANTHER" id="PTHR45288">
    <property type="entry name" value="THIOREDOXIN FAMILY PROTEIN"/>
    <property type="match status" value="1"/>
</dbReference>
<dbReference type="InterPro" id="IPR036249">
    <property type="entry name" value="Thioredoxin-like_sf"/>
</dbReference>
<reference evidence="3 4" key="1">
    <citation type="journal article" date="2024" name="Nat. Commun.">
        <title>Phylogenomics reveals the evolutionary origins of lichenization in chlorophyte algae.</title>
        <authorList>
            <person name="Puginier C."/>
            <person name="Libourel C."/>
            <person name="Otte J."/>
            <person name="Skaloud P."/>
            <person name="Haon M."/>
            <person name="Grisel S."/>
            <person name="Petersen M."/>
            <person name="Berrin J.G."/>
            <person name="Delaux P.M."/>
            <person name="Dal Grande F."/>
            <person name="Keller J."/>
        </authorList>
    </citation>
    <scope>NUCLEOTIDE SEQUENCE [LARGE SCALE GENOMIC DNA]</scope>
    <source>
        <strain evidence="3 4">SAG 245.80</strain>
    </source>
</reference>
<dbReference type="Proteomes" id="UP001445335">
    <property type="component" value="Unassembled WGS sequence"/>
</dbReference>
<dbReference type="Gene3D" id="2.30.29.30">
    <property type="entry name" value="Pleckstrin-homology domain (PH domain)/Phosphotyrosine-binding domain (PTB)"/>
    <property type="match status" value="1"/>
</dbReference>
<dbReference type="GO" id="GO:0009507">
    <property type="term" value="C:chloroplast"/>
    <property type="evidence" value="ECO:0007669"/>
    <property type="project" value="TreeGrafter"/>
</dbReference>
<dbReference type="GO" id="GO:0006897">
    <property type="term" value="P:endocytosis"/>
    <property type="evidence" value="ECO:0007669"/>
    <property type="project" value="InterPro"/>
</dbReference>
<accession>A0AAW1S528</accession>
<dbReference type="CDD" id="cd13228">
    <property type="entry name" value="PHear_NECAP"/>
    <property type="match status" value="1"/>
</dbReference>
<name>A0AAW1S528_9CHLO</name>
<feature type="compositionally biased region" description="Low complexity" evidence="1">
    <location>
        <begin position="540"/>
        <end position="551"/>
    </location>
</feature>
<dbReference type="InterPro" id="IPR040079">
    <property type="entry name" value="Glutathione_S-Trfase"/>
</dbReference>
<dbReference type="InterPro" id="IPR011993">
    <property type="entry name" value="PH-like_dom_sf"/>
</dbReference>
<feature type="domain" description="GST N-terminal" evidence="2">
    <location>
        <begin position="111"/>
        <end position="193"/>
    </location>
</feature>
<dbReference type="PROSITE" id="PS51354">
    <property type="entry name" value="GLUTAREDOXIN_2"/>
    <property type="match status" value="1"/>
</dbReference>
<evidence type="ECO:0000256" key="1">
    <source>
        <dbReference type="SAM" id="MobiDB-lite"/>
    </source>
</evidence>
<dbReference type="Pfam" id="PF13417">
    <property type="entry name" value="GST_N_3"/>
    <property type="match status" value="2"/>
</dbReference>
<evidence type="ECO:0000313" key="3">
    <source>
        <dbReference type="EMBL" id="KAK9841047.1"/>
    </source>
</evidence>
<dbReference type="Gene3D" id="3.40.30.10">
    <property type="entry name" value="Glutaredoxin"/>
    <property type="match status" value="2"/>
</dbReference>
<organism evidence="3 4">
    <name type="scientific">Elliptochloris bilobata</name>
    <dbReference type="NCBI Taxonomy" id="381761"/>
    <lineage>
        <taxon>Eukaryota</taxon>
        <taxon>Viridiplantae</taxon>
        <taxon>Chlorophyta</taxon>
        <taxon>core chlorophytes</taxon>
        <taxon>Trebouxiophyceae</taxon>
        <taxon>Trebouxiophyceae incertae sedis</taxon>
        <taxon>Elliptochloris clade</taxon>
        <taxon>Elliptochloris</taxon>
    </lineage>
</organism>
<comment type="caution">
    <text evidence="3">The sequence shown here is derived from an EMBL/GenBank/DDBJ whole genome shotgun (WGS) entry which is preliminary data.</text>
</comment>
<feature type="region of interest" description="Disordered" evidence="1">
    <location>
        <begin position="462"/>
        <end position="483"/>
    </location>
</feature>
<dbReference type="SFLD" id="SFLDS00019">
    <property type="entry name" value="Glutathione_Transferase_(cytos"/>
    <property type="match status" value="1"/>
</dbReference>
<dbReference type="InterPro" id="IPR004045">
    <property type="entry name" value="Glutathione_S-Trfase_N"/>
</dbReference>
<dbReference type="InterPro" id="IPR012466">
    <property type="entry name" value="NECAP_PHear"/>
</dbReference>
<evidence type="ECO:0000313" key="4">
    <source>
        <dbReference type="Proteomes" id="UP001445335"/>
    </source>
</evidence>
<dbReference type="AlphaFoldDB" id="A0AAW1S528"/>
<sequence length="595" mass="63291">MMGADSLFKCNIAPSPPLCRPFCQVRRRGRRQAWRRVRAANDADSAKGGPSRLLSVFCPLLKAFSGGDAAAARPRWLEVSTSGLASLARMPFDLGVSAGEAGRARRSQPEKPPRLYEFEACPFCRRVREAITDLDLVVEVYPCPKDAVRHRAAVREAGGKEQFPFLVDENTGRMLYESDAIARYLYETYGGATLRPPPMLLESTLLTGWMPTLLRIGRGMVRYQGAVAEPPAMLLKLWSYESNQFARLVREALAELELPYQLISCGKGSRHRAALTEAAPGARVPYLEDPNTGVAMGESADIVRYLFATYSAGVREAAPAGLELTVFSCKDAYVYKIPPPSTIGHRADTWNVDAWLQEVRCAVVTCGDDCIIRLTAEGTGELFAECPVPKDQPLTTAVEPVVDSSRYFALRLVDRESGRHAFIGLGFRHREAASDFNAALAEYRQYLQRAAAAAKMRAAAEAAGPPGGSVADAPGNPSGPGSYSLKLGETLKLPAVKPRMSAAGLSLSSLSASAATATPILASAGSGAPVLAPPPRARLPRGSSAGASGAAQSTAERTPAGSEPAAAEPKSGPAQPAARVEGGDAAEEGWSDFVG</sequence>
<dbReference type="GO" id="GO:0016020">
    <property type="term" value="C:membrane"/>
    <property type="evidence" value="ECO:0007669"/>
    <property type="project" value="InterPro"/>
</dbReference>
<dbReference type="SFLD" id="SFLDG01181">
    <property type="entry name" value="SUF2"/>
    <property type="match status" value="1"/>
</dbReference>
<dbReference type="PANTHER" id="PTHR45288:SF2">
    <property type="entry name" value="THIOREDOXIN FAMILY PROTEIN"/>
    <property type="match status" value="1"/>
</dbReference>
<feature type="domain" description="GST N-terminal" evidence="2">
    <location>
        <begin position="233"/>
        <end position="314"/>
    </location>
</feature>
<protein>
    <recommendedName>
        <fullName evidence="2">GST N-terminal domain-containing protein</fullName>
    </recommendedName>
</protein>
<proteinExistence type="predicted"/>
<dbReference type="Pfam" id="PF07933">
    <property type="entry name" value="DUF1681"/>
    <property type="match status" value="1"/>
</dbReference>
<evidence type="ECO:0000259" key="2">
    <source>
        <dbReference type="PROSITE" id="PS50404"/>
    </source>
</evidence>
<keyword evidence="4" id="KW-1185">Reference proteome</keyword>
<gene>
    <name evidence="3" type="ORF">WJX81_007611</name>
</gene>
<dbReference type="SUPFAM" id="SSF50729">
    <property type="entry name" value="PH domain-like"/>
    <property type="match status" value="1"/>
</dbReference>
<dbReference type="PROSITE" id="PS50404">
    <property type="entry name" value="GST_NTER"/>
    <property type="match status" value="2"/>
</dbReference>
<feature type="compositionally biased region" description="Acidic residues" evidence="1">
    <location>
        <begin position="584"/>
        <end position="595"/>
    </location>
</feature>
<dbReference type="SUPFAM" id="SSF52833">
    <property type="entry name" value="Thioredoxin-like"/>
    <property type="match status" value="2"/>
</dbReference>
<dbReference type="EMBL" id="JALJOU010000011">
    <property type="protein sequence ID" value="KAK9841047.1"/>
    <property type="molecule type" value="Genomic_DNA"/>
</dbReference>
<feature type="region of interest" description="Disordered" evidence="1">
    <location>
        <begin position="525"/>
        <end position="595"/>
    </location>
</feature>